<proteinExistence type="predicted"/>
<accession>A3U807</accession>
<feature type="chain" id="PRO_5002660542" description="Thioredoxin domain-containing protein" evidence="1">
    <location>
        <begin position="21"/>
        <end position="213"/>
    </location>
</feature>
<dbReference type="InterPro" id="IPR000866">
    <property type="entry name" value="AhpC/TSA"/>
</dbReference>
<keyword evidence="4" id="KW-1185">Reference proteome</keyword>
<evidence type="ECO:0000256" key="1">
    <source>
        <dbReference type="SAM" id="SignalP"/>
    </source>
</evidence>
<dbReference type="HOGENOM" id="CLU_076204_2_1_10"/>
<gene>
    <name evidence="3" type="ordered locus">CA2559_06425</name>
</gene>
<dbReference type="KEGG" id="cat:CA2559_06425"/>
<dbReference type="EMBL" id="CP002046">
    <property type="protein sequence ID" value="EAP88374.1"/>
    <property type="molecule type" value="Genomic_DNA"/>
</dbReference>
<dbReference type="PROSITE" id="PS51352">
    <property type="entry name" value="THIOREDOXIN_2"/>
    <property type="match status" value="1"/>
</dbReference>
<dbReference type="PANTHER" id="PTHR43640:SF1">
    <property type="entry name" value="THIOREDOXIN-DEPENDENT PEROXIREDOXIN"/>
    <property type="match status" value="1"/>
</dbReference>
<organism evidence="3 4">
    <name type="scientific">Croceibacter atlanticus (strain ATCC BAA-628 / JCM 21780 / CIP 108009 / IAM 15332 / KCTC 12090 / HTCC2559)</name>
    <dbReference type="NCBI Taxonomy" id="216432"/>
    <lineage>
        <taxon>Bacteria</taxon>
        <taxon>Pseudomonadati</taxon>
        <taxon>Bacteroidota</taxon>
        <taxon>Flavobacteriia</taxon>
        <taxon>Flavobacteriales</taxon>
        <taxon>Flavobacteriaceae</taxon>
        <taxon>Croceibacter</taxon>
    </lineage>
</organism>
<dbReference type="InterPro" id="IPR047262">
    <property type="entry name" value="PRX-like1"/>
</dbReference>
<dbReference type="Gene3D" id="3.40.30.10">
    <property type="entry name" value="Glutaredoxin"/>
    <property type="match status" value="1"/>
</dbReference>
<dbReference type="eggNOG" id="COG1225">
    <property type="taxonomic scope" value="Bacteria"/>
</dbReference>
<name>A3U807_CROAH</name>
<keyword evidence="1" id="KW-0732">Signal</keyword>
<feature type="signal peptide" evidence="1">
    <location>
        <begin position="1"/>
        <end position="20"/>
    </location>
</feature>
<feature type="domain" description="Thioredoxin" evidence="2">
    <location>
        <begin position="38"/>
        <end position="195"/>
    </location>
</feature>
<protein>
    <recommendedName>
        <fullName evidence="2">Thioredoxin domain-containing protein</fullName>
    </recommendedName>
</protein>
<evidence type="ECO:0000313" key="3">
    <source>
        <dbReference type="EMBL" id="EAP88374.1"/>
    </source>
</evidence>
<dbReference type="Pfam" id="PF00578">
    <property type="entry name" value="AhpC-TSA"/>
    <property type="match status" value="1"/>
</dbReference>
<sequence>MKTLKILTVFTIVVAGIALAADQFIGFDAIKSSETNGYAIGDAATDFSLKNVDGNMVSLIDYKDAKGFIVIFTCNHCPYSVAYEDRIIALDKAFKTKGYPVIAINPNNPEAYPDDSYKKMIERSVEKGFTFPYLFDDGQTIYPQYGATKTPHVYVLEKVGQENIVKYIGAIDNNYKDEKLATDKYVEDAVNALLNNEPVKVETTRAIGCSIKS</sequence>
<dbReference type="GO" id="GO:0016209">
    <property type="term" value="F:antioxidant activity"/>
    <property type="evidence" value="ECO:0007669"/>
    <property type="project" value="InterPro"/>
</dbReference>
<dbReference type="InterPro" id="IPR013766">
    <property type="entry name" value="Thioredoxin_domain"/>
</dbReference>
<dbReference type="InterPro" id="IPR036249">
    <property type="entry name" value="Thioredoxin-like_sf"/>
</dbReference>
<dbReference type="STRING" id="216432.CA2559_06425"/>
<evidence type="ECO:0000313" key="4">
    <source>
        <dbReference type="Proteomes" id="UP000002297"/>
    </source>
</evidence>
<dbReference type="Proteomes" id="UP000002297">
    <property type="component" value="Chromosome"/>
</dbReference>
<dbReference type="RefSeq" id="WP_013187045.1">
    <property type="nucleotide sequence ID" value="NC_014230.1"/>
</dbReference>
<evidence type="ECO:0000259" key="2">
    <source>
        <dbReference type="PROSITE" id="PS51352"/>
    </source>
</evidence>
<dbReference type="AlphaFoldDB" id="A3U807"/>
<dbReference type="GeneID" id="89453066"/>
<reference evidence="3 4" key="1">
    <citation type="journal article" date="2010" name="J. Bacteriol.">
        <title>The complete genome sequence of Croceibacter atlanticus HTCC2559T.</title>
        <authorList>
            <person name="Oh H.M."/>
            <person name="Kang I."/>
            <person name="Ferriera S."/>
            <person name="Giovannoni S.J."/>
            <person name="Cho J.C."/>
        </authorList>
    </citation>
    <scope>NUCLEOTIDE SEQUENCE [LARGE SCALE GENOMIC DNA]</scope>
    <source>
        <strain evidence="4">ATCC BAA-628 / HTCC2559 / KCTC 12090</strain>
    </source>
</reference>
<dbReference type="SUPFAM" id="SSF52833">
    <property type="entry name" value="Thioredoxin-like"/>
    <property type="match status" value="1"/>
</dbReference>
<dbReference type="PANTHER" id="PTHR43640">
    <property type="entry name" value="OS07G0260300 PROTEIN"/>
    <property type="match status" value="1"/>
</dbReference>
<dbReference type="CDD" id="cd02969">
    <property type="entry name" value="PRX_like1"/>
    <property type="match status" value="1"/>
</dbReference>
<dbReference type="GO" id="GO:0016491">
    <property type="term" value="F:oxidoreductase activity"/>
    <property type="evidence" value="ECO:0007669"/>
    <property type="project" value="InterPro"/>
</dbReference>
<dbReference type="OrthoDB" id="9809746at2"/>